<proteinExistence type="predicted"/>
<evidence type="ECO:0000313" key="1">
    <source>
        <dbReference type="EMBL" id="KAF5366705.1"/>
    </source>
</evidence>
<comment type="caution">
    <text evidence="1">The sequence shown here is derived from an EMBL/GenBank/DDBJ whole genome shotgun (WGS) entry which is preliminary data.</text>
</comment>
<protein>
    <submittedName>
        <fullName evidence="1">Uncharacterized protein</fullName>
    </submittedName>
</protein>
<dbReference type="Proteomes" id="UP000565441">
    <property type="component" value="Unassembled WGS sequence"/>
</dbReference>
<sequence>MYQDRGNGNSTGFDMVSTTTQYPRDAGICIVDTARPRTRSTRRRTSACFNSRLSPCIAAASLIMQVPHARQQYPPTSNPTIAQAACSPYIIYLPSRSRSKRTPSFSGEKGMVTVCEGAFVHQDAHGTGLRATYDAHRGEKRGGESAT</sequence>
<gene>
    <name evidence="1" type="ORF">D9615_010620</name>
</gene>
<keyword evidence="2" id="KW-1185">Reference proteome</keyword>
<dbReference type="AlphaFoldDB" id="A0A8H5GL36"/>
<dbReference type="EMBL" id="JAACJP010000075">
    <property type="protein sequence ID" value="KAF5366705.1"/>
    <property type="molecule type" value="Genomic_DNA"/>
</dbReference>
<evidence type="ECO:0000313" key="2">
    <source>
        <dbReference type="Proteomes" id="UP000565441"/>
    </source>
</evidence>
<reference evidence="1 2" key="1">
    <citation type="journal article" date="2020" name="ISME J.">
        <title>Uncovering the hidden diversity of litter-decomposition mechanisms in mushroom-forming fungi.</title>
        <authorList>
            <person name="Floudas D."/>
            <person name="Bentzer J."/>
            <person name="Ahren D."/>
            <person name="Johansson T."/>
            <person name="Persson P."/>
            <person name="Tunlid A."/>
        </authorList>
    </citation>
    <scope>NUCLEOTIDE SEQUENCE [LARGE SCALE GENOMIC DNA]</scope>
    <source>
        <strain evidence="1 2">CBS 661.87</strain>
    </source>
</reference>
<name>A0A8H5GL36_9AGAR</name>
<organism evidence="1 2">
    <name type="scientific">Tricholomella constricta</name>
    <dbReference type="NCBI Taxonomy" id="117010"/>
    <lineage>
        <taxon>Eukaryota</taxon>
        <taxon>Fungi</taxon>
        <taxon>Dikarya</taxon>
        <taxon>Basidiomycota</taxon>
        <taxon>Agaricomycotina</taxon>
        <taxon>Agaricomycetes</taxon>
        <taxon>Agaricomycetidae</taxon>
        <taxon>Agaricales</taxon>
        <taxon>Tricholomatineae</taxon>
        <taxon>Lyophyllaceae</taxon>
        <taxon>Tricholomella</taxon>
    </lineage>
</organism>
<accession>A0A8H5GL36</accession>